<reference evidence="1 2" key="1">
    <citation type="journal article" date="2009" name="Genome Res.">
        <title>Whole genome sequence of Desulfovibrio magneticus strain RS-1 revealed common gene clusters in magnetotactic bacteria.</title>
        <authorList>
            <person name="Nakazawa H."/>
            <person name="Arakaki A."/>
            <person name="Narita-Yamada S."/>
            <person name="Yashiro I."/>
            <person name="Jinno K."/>
            <person name="Aoki N."/>
            <person name="Tsuruyama A."/>
            <person name="Okamura Y."/>
            <person name="Tanikawa S."/>
            <person name="Fujita N."/>
            <person name="Takeyama H."/>
            <person name="Matsunaga T."/>
        </authorList>
    </citation>
    <scope>NUCLEOTIDE SEQUENCE [LARGE SCALE GENOMIC DNA]</scope>
    <source>
        <strain evidence="2">ATCC 700980 / DSM 13731 / RS-1</strain>
    </source>
</reference>
<dbReference type="RefSeq" id="WP_015862669.1">
    <property type="nucleotide sequence ID" value="NC_012796.1"/>
</dbReference>
<evidence type="ECO:0008006" key="3">
    <source>
        <dbReference type="Google" id="ProtNLM"/>
    </source>
</evidence>
<dbReference type="Gene3D" id="3.40.50.2000">
    <property type="entry name" value="Glycogen Phosphorylase B"/>
    <property type="match status" value="1"/>
</dbReference>
<dbReference type="OrthoDB" id="9805604at2"/>
<evidence type="ECO:0000313" key="1">
    <source>
        <dbReference type="EMBL" id="BAH77537.1"/>
    </source>
</evidence>
<sequence length="321" mass="34106">MINAFRADIPRLGRVLFRVDAGKVAGLSFGHLERCAVLSRQLLRAGAAATTFLMRPLPDGLARARALGLEVALPELWLKALADGDVLIVDLPFPPEDQVIRAARQAGAYLALLDDTGRDLLPCDLVLNSSVLAEPSMYPRAKKTLLGPAYCILEERYAAARHHGSGDAGLPVVLLTLGGSDPTGLTVRVLRALGALGGAAPACRLQVVLGPGFGEASAVEQAREKLSLASQLHVSPADMLPLFTGCDLAVCAGGRTLYELRALGTPTLALASAPHEARQIDAFLRLGLLQCGVTSWSEDAFLHKLRLMLSRQTRRPTGEDT</sequence>
<dbReference type="HOGENOM" id="CLU_023406_1_1_7"/>
<dbReference type="KEGG" id="dma:DMR_40460"/>
<protein>
    <recommendedName>
        <fullName evidence="3">Glycosyl transferase family 28 C-terminal domain-containing protein</fullName>
    </recommendedName>
</protein>
<evidence type="ECO:0000313" key="2">
    <source>
        <dbReference type="Proteomes" id="UP000009071"/>
    </source>
</evidence>
<proteinExistence type="predicted"/>
<dbReference type="STRING" id="573370.DMR_40460"/>
<dbReference type="SUPFAM" id="SSF53756">
    <property type="entry name" value="UDP-Glycosyltransferase/glycogen phosphorylase"/>
    <property type="match status" value="1"/>
</dbReference>
<keyword evidence="2" id="KW-1185">Reference proteome</keyword>
<gene>
    <name evidence="1" type="ordered locus">DMR_40460</name>
</gene>
<dbReference type="eggNOG" id="COG3980">
    <property type="taxonomic scope" value="Bacteria"/>
</dbReference>
<dbReference type="Proteomes" id="UP000009071">
    <property type="component" value="Chromosome"/>
</dbReference>
<dbReference type="AlphaFoldDB" id="C4XP36"/>
<accession>C4XP36</accession>
<dbReference type="Gene3D" id="3.40.50.11190">
    <property type="match status" value="1"/>
</dbReference>
<dbReference type="EMBL" id="AP010904">
    <property type="protein sequence ID" value="BAH77537.1"/>
    <property type="molecule type" value="Genomic_DNA"/>
</dbReference>
<organism evidence="1 2">
    <name type="scientific">Solidesulfovibrio magneticus (strain ATCC 700980 / DSM 13731 / RS-1)</name>
    <name type="common">Desulfovibrio magneticus</name>
    <dbReference type="NCBI Taxonomy" id="573370"/>
    <lineage>
        <taxon>Bacteria</taxon>
        <taxon>Pseudomonadati</taxon>
        <taxon>Thermodesulfobacteriota</taxon>
        <taxon>Desulfovibrionia</taxon>
        <taxon>Desulfovibrionales</taxon>
        <taxon>Desulfovibrionaceae</taxon>
        <taxon>Solidesulfovibrio</taxon>
    </lineage>
</organism>
<name>C4XP36_SOLM1</name>